<protein>
    <submittedName>
        <fullName evidence="2">GNAT family N-acetyltransferase</fullName>
    </submittedName>
</protein>
<dbReference type="PANTHER" id="PTHR43451:SF1">
    <property type="entry name" value="ACETYLTRANSFERASE"/>
    <property type="match status" value="1"/>
</dbReference>
<dbReference type="InterPro" id="IPR000182">
    <property type="entry name" value="GNAT_dom"/>
</dbReference>
<name>A0ABS2CAB5_9NEIS</name>
<feature type="domain" description="N-acetyltransferase" evidence="1">
    <location>
        <begin position="3"/>
        <end position="146"/>
    </location>
</feature>
<organism evidence="2 3">
    <name type="scientific">Deefgea chitinilytica</name>
    <dbReference type="NCBI Taxonomy" id="570276"/>
    <lineage>
        <taxon>Bacteria</taxon>
        <taxon>Pseudomonadati</taxon>
        <taxon>Pseudomonadota</taxon>
        <taxon>Betaproteobacteria</taxon>
        <taxon>Neisseriales</taxon>
        <taxon>Chitinibacteraceae</taxon>
        <taxon>Deefgea</taxon>
    </lineage>
</organism>
<dbReference type="PANTHER" id="PTHR43451">
    <property type="entry name" value="ACETYLTRANSFERASE (GNAT) FAMILY PROTEIN"/>
    <property type="match status" value="1"/>
</dbReference>
<dbReference type="InterPro" id="IPR052564">
    <property type="entry name" value="N-acetyltrans/Recomb-assoc"/>
</dbReference>
<comment type="caution">
    <text evidence="2">The sequence shown here is derived from an EMBL/GenBank/DDBJ whole genome shotgun (WGS) entry which is preliminary data.</text>
</comment>
<dbReference type="PROSITE" id="PS51186">
    <property type="entry name" value="GNAT"/>
    <property type="match status" value="1"/>
</dbReference>
<evidence type="ECO:0000313" key="2">
    <source>
        <dbReference type="EMBL" id="MBM5570413.1"/>
    </source>
</evidence>
<accession>A0ABS2CAB5</accession>
<evidence type="ECO:0000259" key="1">
    <source>
        <dbReference type="PROSITE" id="PS51186"/>
    </source>
</evidence>
<sequence>MALLVRSVQPDEYARVADVVISSFEHLAVQYQTPAGVTYFKQFASADAIAKRDQSDSITYVALIQNVIVGVLQVRGAHVELLYVLSELQSRGVGRALVKAADVECQLKTVNASVNSVMAYMRYGFMPCGADQIADTGVRFVPMRRG</sequence>
<dbReference type="SUPFAM" id="SSF55729">
    <property type="entry name" value="Acyl-CoA N-acyltransferases (Nat)"/>
    <property type="match status" value="1"/>
</dbReference>
<gene>
    <name evidence="2" type="ORF">GM173_02345</name>
</gene>
<dbReference type="CDD" id="cd04301">
    <property type="entry name" value="NAT_SF"/>
    <property type="match status" value="1"/>
</dbReference>
<reference evidence="2 3" key="1">
    <citation type="submission" date="2019-11" db="EMBL/GenBank/DDBJ databases">
        <title>Novel Deefgea species.</title>
        <authorList>
            <person name="Han J.-H."/>
        </authorList>
    </citation>
    <scope>NUCLEOTIDE SEQUENCE [LARGE SCALE GENOMIC DNA]</scope>
    <source>
        <strain evidence="2 3">LMG 24817</strain>
    </source>
</reference>
<dbReference type="Gene3D" id="3.40.630.30">
    <property type="match status" value="1"/>
</dbReference>
<dbReference type="Proteomes" id="UP001195660">
    <property type="component" value="Unassembled WGS sequence"/>
</dbReference>
<dbReference type="EMBL" id="WOFE01000001">
    <property type="protein sequence ID" value="MBM5570413.1"/>
    <property type="molecule type" value="Genomic_DNA"/>
</dbReference>
<dbReference type="InterPro" id="IPR016181">
    <property type="entry name" value="Acyl_CoA_acyltransferase"/>
</dbReference>
<dbReference type="Pfam" id="PF13673">
    <property type="entry name" value="Acetyltransf_10"/>
    <property type="match status" value="1"/>
</dbReference>
<proteinExistence type="predicted"/>
<keyword evidence="3" id="KW-1185">Reference proteome</keyword>
<evidence type="ECO:0000313" key="3">
    <source>
        <dbReference type="Proteomes" id="UP001195660"/>
    </source>
</evidence>